<feature type="transmembrane region" description="Helical" evidence="1">
    <location>
        <begin position="305"/>
        <end position="323"/>
    </location>
</feature>
<dbReference type="InterPro" id="IPR036259">
    <property type="entry name" value="MFS_trans_sf"/>
</dbReference>
<feature type="transmembrane region" description="Helical" evidence="1">
    <location>
        <begin position="114"/>
        <end position="136"/>
    </location>
</feature>
<keyword evidence="1" id="KW-1133">Transmembrane helix</keyword>
<evidence type="ECO:0000313" key="3">
    <source>
        <dbReference type="Proteomes" id="UP001295684"/>
    </source>
</evidence>
<evidence type="ECO:0000256" key="1">
    <source>
        <dbReference type="SAM" id="Phobius"/>
    </source>
</evidence>
<keyword evidence="1" id="KW-0472">Membrane</keyword>
<protein>
    <submittedName>
        <fullName evidence="2">Uncharacterized protein</fullName>
    </submittedName>
</protein>
<evidence type="ECO:0000313" key="2">
    <source>
        <dbReference type="EMBL" id="CAI2366226.1"/>
    </source>
</evidence>
<feature type="transmembrane region" description="Helical" evidence="1">
    <location>
        <begin position="246"/>
        <end position="268"/>
    </location>
</feature>
<reference evidence="2" key="1">
    <citation type="submission" date="2023-07" db="EMBL/GenBank/DDBJ databases">
        <authorList>
            <consortium name="AG Swart"/>
            <person name="Singh M."/>
            <person name="Singh A."/>
            <person name="Seah K."/>
            <person name="Emmerich C."/>
        </authorList>
    </citation>
    <scope>NUCLEOTIDE SEQUENCE</scope>
    <source>
        <strain evidence="2">DP1</strain>
    </source>
</reference>
<gene>
    <name evidence="2" type="ORF">ECRASSUSDP1_LOCUS7498</name>
</gene>
<feature type="transmembrane region" description="Helical" evidence="1">
    <location>
        <begin position="148"/>
        <end position="165"/>
    </location>
</feature>
<proteinExistence type="predicted"/>
<dbReference type="SUPFAM" id="SSF103473">
    <property type="entry name" value="MFS general substrate transporter"/>
    <property type="match status" value="1"/>
</dbReference>
<accession>A0AAD1UDY0</accession>
<dbReference type="AlphaFoldDB" id="A0AAD1UDY0"/>
<keyword evidence="3" id="KW-1185">Reference proteome</keyword>
<feature type="transmembrane region" description="Helical" evidence="1">
    <location>
        <begin position="83"/>
        <end position="102"/>
    </location>
</feature>
<feature type="transmembrane region" description="Helical" evidence="1">
    <location>
        <begin position="396"/>
        <end position="416"/>
    </location>
</feature>
<keyword evidence="1" id="KW-0812">Transmembrane</keyword>
<feature type="transmembrane region" description="Helical" evidence="1">
    <location>
        <begin position="423"/>
        <end position="446"/>
    </location>
</feature>
<comment type="caution">
    <text evidence="2">The sequence shown here is derived from an EMBL/GenBank/DDBJ whole genome shotgun (WGS) entry which is preliminary data.</text>
</comment>
<name>A0AAD1UDY0_EUPCR</name>
<dbReference type="Proteomes" id="UP001295684">
    <property type="component" value="Unassembled WGS sequence"/>
</dbReference>
<dbReference type="EMBL" id="CAMPGE010007307">
    <property type="protein sequence ID" value="CAI2366226.1"/>
    <property type="molecule type" value="Genomic_DNA"/>
</dbReference>
<sequence length="481" mass="53811">MIAKGEVFKMEAKQGVVCKWLLVPFSILTVTGAAASLSLWEDWDAVFEKQGYNKSTKDWLLFVVLFGYLGSNPGLVTHFLGHIGAYVLAIILTLVSYIGLGICATFKHGSGWHLFSTLLFLYLASFASSIAIVATISETLHNFSKRAGKFYIVLMMVYTLLAYSFEESLRKGMLRGISTRLYYPILGIFVAIVYSISCFISKIVVIEDFYSRITVSQDVIGMLFLLLLAGLMIMVNYLCFLVNFQYTIYFIIFVIVLAINFMAAYAIIQVSHKKIDSPKPYEEYLEDEEDPEGTPLGEAIKDYKLYGVLISSFIIIGTSSTFLKNIKVIKIANYAMAPESTYSSLFLLCQSLGALVCGLLGLYANQFLFGTIGAIMAIIGYFCVIFLSWFYLETVLIAFSNGIWWVLAPLIVYRFFGAKPFAGVWGTILTINFWGMFLLGFVFTLFWENHPDPLPWSLGIYSGACLVAIIVLALILNKNSN</sequence>
<feature type="transmembrane region" description="Helical" evidence="1">
    <location>
        <begin position="185"/>
        <end position="207"/>
    </location>
</feature>
<organism evidence="2 3">
    <name type="scientific">Euplotes crassus</name>
    <dbReference type="NCBI Taxonomy" id="5936"/>
    <lineage>
        <taxon>Eukaryota</taxon>
        <taxon>Sar</taxon>
        <taxon>Alveolata</taxon>
        <taxon>Ciliophora</taxon>
        <taxon>Intramacronucleata</taxon>
        <taxon>Spirotrichea</taxon>
        <taxon>Hypotrichia</taxon>
        <taxon>Euplotida</taxon>
        <taxon>Euplotidae</taxon>
        <taxon>Moneuplotes</taxon>
    </lineage>
</organism>
<feature type="transmembrane region" description="Helical" evidence="1">
    <location>
        <begin position="219"/>
        <end position="240"/>
    </location>
</feature>
<feature type="transmembrane region" description="Helical" evidence="1">
    <location>
        <begin position="367"/>
        <end position="390"/>
    </location>
</feature>
<feature type="transmembrane region" description="Helical" evidence="1">
    <location>
        <begin position="343"/>
        <end position="362"/>
    </location>
</feature>
<feature type="transmembrane region" description="Helical" evidence="1">
    <location>
        <begin position="458"/>
        <end position="476"/>
    </location>
</feature>
<feature type="transmembrane region" description="Helical" evidence="1">
    <location>
        <begin position="20"/>
        <end position="39"/>
    </location>
</feature>
<feature type="transmembrane region" description="Helical" evidence="1">
    <location>
        <begin position="59"/>
        <end position="76"/>
    </location>
</feature>
<dbReference type="Gene3D" id="1.20.1250.20">
    <property type="entry name" value="MFS general substrate transporter like domains"/>
    <property type="match status" value="1"/>
</dbReference>